<feature type="region of interest" description="Disordered" evidence="1">
    <location>
        <begin position="570"/>
        <end position="634"/>
    </location>
</feature>
<dbReference type="Proteomes" id="UP000288178">
    <property type="component" value="Unassembled WGS sequence"/>
</dbReference>
<evidence type="ECO:0000256" key="1">
    <source>
        <dbReference type="SAM" id="MobiDB-lite"/>
    </source>
</evidence>
<reference evidence="2 3" key="1">
    <citation type="submission" date="2019-01" db="EMBL/GenBank/DDBJ databases">
        <authorList>
            <person name="Chen W.-M."/>
        </authorList>
    </citation>
    <scope>NUCLEOTIDE SEQUENCE [LARGE SCALE GENOMIC DNA]</scope>
    <source>
        <strain evidence="2 3">ICH-3</strain>
    </source>
</reference>
<evidence type="ECO:0000313" key="2">
    <source>
        <dbReference type="EMBL" id="RVT52752.1"/>
    </source>
</evidence>
<organism evidence="2 3">
    <name type="scientific">Rubrivivax albus</name>
    <dbReference type="NCBI Taxonomy" id="2499835"/>
    <lineage>
        <taxon>Bacteria</taxon>
        <taxon>Pseudomonadati</taxon>
        <taxon>Pseudomonadota</taxon>
        <taxon>Betaproteobacteria</taxon>
        <taxon>Burkholderiales</taxon>
        <taxon>Sphaerotilaceae</taxon>
        <taxon>Rubrivivax</taxon>
    </lineage>
</organism>
<sequence length="634" mass="67898">MNALLNDLTLIATAADPAVLDAVQEQDAERTTAAADAVVVKAEAGDIGAPFESVALATLRSLKAQDLAGWVRLRERLKRAGVGVTELDRQLRHGDGAPPDEDESVADRLIALARSQCGFMHDAQREPYAVFEASGARQVHGVLSSGFSDYLSHAYYTQHDRAPTEQSLKVALATLRGQAQFEGEACEVFTRIAKTESGYWLDLCNDAWQCVQVTATGWAVVAGAGAPLFTRSASMRPLPVPERGGTLDALWPLVNVPAADRLMVLAWMLECLRSDTPHVVLELVGEQGSAKSSTQRALRRLIDPNQADLRAAPKSVEDVWIAARNSHMVSLENLSHLHPQYQDALCVLATGGGYSARTLYTNAEETILELRKPIVLNGISVIVTAQDLLDRCLHLDLPTIQQRELAGAMEARFEAAQPALLGALLDLFVKVLAMLPSVQIPPEQRPRMADFAALGEAVFRVHGEPAGAFLARYNAMREDGVRRTIDASPVGAALAAYLADVPGGFNGTLSELLDRLDRYRPHGEAWPRTAKGLGDALRRLAPALRLIGFECKSLPKTGGVIRWHILSRPQPAEPCPASPASPAGPESATPKPAGSGPVAGHARHPGHGPESQARGKVVPLPQVAAVADDGGEVF</sequence>
<feature type="compositionally biased region" description="Low complexity" evidence="1">
    <location>
        <begin position="580"/>
        <end position="590"/>
    </location>
</feature>
<dbReference type="OrthoDB" id="110640at2"/>
<proteinExistence type="predicted"/>
<dbReference type="EMBL" id="SACT01000002">
    <property type="protein sequence ID" value="RVT52752.1"/>
    <property type="molecule type" value="Genomic_DNA"/>
</dbReference>
<evidence type="ECO:0008006" key="4">
    <source>
        <dbReference type="Google" id="ProtNLM"/>
    </source>
</evidence>
<keyword evidence="3" id="KW-1185">Reference proteome</keyword>
<comment type="caution">
    <text evidence="2">The sequence shown here is derived from an EMBL/GenBank/DDBJ whole genome shotgun (WGS) entry which is preliminary data.</text>
</comment>
<dbReference type="AlphaFoldDB" id="A0A437JYK5"/>
<name>A0A437JYK5_9BURK</name>
<protein>
    <recommendedName>
        <fullName evidence="4">ATP-binding protein</fullName>
    </recommendedName>
</protein>
<gene>
    <name evidence="2" type="ORF">ENE75_10095</name>
</gene>
<evidence type="ECO:0000313" key="3">
    <source>
        <dbReference type="Proteomes" id="UP000288178"/>
    </source>
</evidence>
<dbReference type="RefSeq" id="WP_128198124.1">
    <property type="nucleotide sequence ID" value="NZ_SACT01000002.1"/>
</dbReference>
<accession>A0A437JYK5</accession>